<dbReference type="InterPro" id="IPR002889">
    <property type="entry name" value="WSC_carb-bd"/>
</dbReference>
<dbReference type="EMBL" id="AYKW01000016">
    <property type="protein sequence ID" value="PIL30158.1"/>
    <property type="molecule type" value="Genomic_DNA"/>
</dbReference>
<dbReference type="PANTHER" id="PTHR43662">
    <property type="match status" value="1"/>
</dbReference>
<evidence type="ECO:0000313" key="3">
    <source>
        <dbReference type="EMBL" id="PIL30158.1"/>
    </source>
</evidence>
<evidence type="ECO:0000259" key="2">
    <source>
        <dbReference type="PROSITE" id="PS51212"/>
    </source>
</evidence>
<dbReference type="PROSITE" id="PS51212">
    <property type="entry name" value="WSC"/>
    <property type="match status" value="3"/>
</dbReference>
<feature type="domain" description="WSC" evidence="2">
    <location>
        <begin position="475"/>
        <end position="568"/>
    </location>
</feature>
<dbReference type="OrthoDB" id="74764at2759"/>
<sequence>MRTCLWSLIPLATAVNAEHWIFGSSRPIIGPHVHSIVGGSRFKSVYDPDDLVQSNCSTIPVQPDKSNYWAPQMYHQDQENGLFTPIPTYFNIYYLMRPGPKNESIKAFPPGLRMVAGDTNRRSYNSSDFTQQAVSFVCLGADAAQATDPDWAERPNFFDHNCPYGMRAQVFFPSCWDGANLDSPDHKAHMAYPLQAYNTGDCPDTHPVHLVSLFYEMVVSVDQFDYWGNGTWVLANGDTTGYGHHGDFTNGWDVDLLQEAIDTCTQAQGDVLDCPPLAAAIDQASADACVLETEVVDEDTGFSAPIAVLPGCNPLWNGTGARPPCSGLPVVELVPVQTPLPTNWSEVGCIAEGASGRALTGASTTSANMTRAACAAFCEEQGFALAGVEYSDECYCDNELRNDASNVTVLWNECPNRCAGNSAYFVSAFSTKLRERMYADDEFAANEICGGPMRLTLLVTSNIPPPPSDTVLPAGWSSLGCVSDNAARALTGFSVTNDEMTYDSCISGCAAQGYSMAGIEYGSECYCGNSFENGAGVALDPSSCSMDCAGDSTTTCGGSWALTAFQSNVTLGIPSSASSSFAAASASASASLIASIIASASVSAIITSISTAAAAPSASAAPPSNTNVPLPDGWSALGCRQDDVSGRTLNVDAFTSDNMTVAGCIAHCASFGHPIAGVEYARECYCGSAFVNGGGAVLSDAVCDMACSGDATTLCGGPGALSAFQTTNGSGSGSGNAGVATRRRAYRPRGVYRA</sequence>
<proteinExistence type="predicted"/>
<accession>A0A2G8S9A9</accession>
<dbReference type="AlphaFoldDB" id="A0A2G8S9A9"/>
<evidence type="ECO:0000256" key="1">
    <source>
        <dbReference type="SAM" id="SignalP"/>
    </source>
</evidence>
<keyword evidence="1" id="KW-0732">Signal</keyword>
<protein>
    <recommendedName>
        <fullName evidence="2">WSC domain-containing protein</fullName>
    </recommendedName>
</protein>
<feature type="signal peptide" evidence="1">
    <location>
        <begin position="1"/>
        <end position="17"/>
    </location>
</feature>
<dbReference type="PANTHER" id="PTHR43662:SF3">
    <property type="entry name" value="DOMAIN PROTEIN, PUTATIVE (AFU_ORTHOLOGUE AFUA_6G11970)-RELATED"/>
    <property type="match status" value="1"/>
</dbReference>
<dbReference type="Proteomes" id="UP000230002">
    <property type="component" value="Unassembled WGS sequence"/>
</dbReference>
<dbReference type="SMART" id="SM00321">
    <property type="entry name" value="WSC"/>
    <property type="match status" value="3"/>
</dbReference>
<dbReference type="InterPro" id="IPR018535">
    <property type="entry name" value="DUF1996"/>
</dbReference>
<keyword evidence="4" id="KW-1185">Reference proteome</keyword>
<gene>
    <name evidence="3" type="ORF">GSI_07736</name>
</gene>
<organism evidence="3 4">
    <name type="scientific">Ganoderma sinense ZZ0214-1</name>
    <dbReference type="NCBI Taxonomy" id="1077348"/>
    <lineage>
        <taxon>Eukaryota</taxon>
        <taxon>Fungi</taxon>
        <taxon>Dikarya</taxon>
        <taxon>Basidiomycota</taxon>
        <taxon>Agaricomycotina</taxon>
        <taxon>Agaricomycetes</taxon>
        <taxon>Polyporales</taxon>
        <taxon>Polyporaceae</taxon>
        <taxon>Ganoderma</taxon>
    </lineage>
</organism>
<reference evidence="3 4" key="1">
    <citation type="journal article" date="2015" name="Sci. Rep.">
        <title>Chromosome-level genome map provides insights into diverse defense mechanisms in the medicinal fungus Ganoderma sinense.</title>
        <authorList>
            <person name="Zhu Y."/>
            <person name="Xu J."/>
            <person name="Sun C."/>
            <person name="Zhou S."/>
            <person name="Xu H."/>
            <person name="Nelson D.R."/>
            <person name="Qian J."/>
            <person name="Song J."/>
            <person name="Luo H."/>
            <person name="Xiang L."/>
            <person name="Li Y."/>
            <person name="Xu Z."/>
            <person name="Ji A."/>
            <person name="Wang L."/>
            <person name="Lu S."/>
            <person name="Hayward A."/>
            <person name="Sun W."/>
            <person name="Li X."/>
            <person name="Schwartz D.C."/>
            <person name="Wang Y."/>
            <person name="Chen S."/>
        </authorList>
    </citation>
    <scope>NUCLEOTIDE SEQUENCE [LARGE SCALE GENOMIC DNA]</scope>
    <source>
        <strain evidence="3 4">ZZ0214-1</strain>
    </source>
</reference>
<dbReference type="Pfam" id="PF09362">
    <property type="entry name" value="DUF1996"/>
    <property type="match status" value="1"/>
</dbReference>
<evidence type="ECO:0000313" key="4">
    <source>
        <dbReference type="Proteomes" id="UP000230002"/>
    </source>
</evidence>
<name>A0A2G8S9A9_9APHY</name>
<dbReference type="Pfam" id="PF01822">
    <property type="entry name" value="WSC"/>
    <property type="match status" value="3"/>
</dbReference>
<dbReference type="STRING" id="1077348.A0A2G8S9A9"/>
<feature type="domain" description="WSC" evidence="2">
    <location>
        <begin position="343"/>
        <end position="461"/>
    </location>
</feature>
<comment type="caution">
    <text evidence="3">The sequence shown here is derived from an EMBL/GenBank/DDBJ whole genome shotgun (WGS) entry which is preliminary data.</text>
</comment>
<feature type="domain" description="WSC" evidence="2">
    <location>
        <begin position="633"/>
        <end position="727"/>
    </location>
</feature>
<feature type="chain" id="PRO_5013715129" description="WSC domain-containing protein" evidence="1">
    <location>
        <begin position="18"/>
        <end position="754"/>
    </location>
</feature>